<name>A0A2A2ELC7_9BIFI</name>
<protein>
    <recommendedName>
        <fullName evidence="5">Holin</fullName>
    </recommendedName>
</protein>
<evidence type="ECO:0000256" key="1">
    <source>
        <dbReference type="SAM" id="MobiDB-lite"/>
    </source>
</evidence>
<evidence type="ECO:0000313" key="4">
    <source>
        <dbReference type="Proteomes" id="UP000217986"/>
    </source>
</evidence>
<feature type="region of interest" description="Disordered" evidence="1">
    <location>
        <begin position="66"/>
        <end position="86"/>
    </location>
</feature>
<dbReference type="AlphaFoldDB" id="A0A2A2ELC7"/>
<reference evidence="3 4" key="1">
    <citation type="journal article" date="2017" name="ISME J.">
        <title>Unveiling bifidobacterial biogeography across the mammalian branch of the tree of life.</title>
        <authorList>
            <person name="Milani C."/>
            <person name="Mangifesta M."/>
            <person name="Mancabelli L."/>
            <person name="Lugli G.A."/>
            <person name="James K."/>
            <person name="Duranti S."/>
            <person name="Turroni F."/>
            <person name="Ferrario C."/>
            <person name="Ossiprandi M.C."/>
            <person name="van Sinderen D."/>
            <person name="Ventura M."/>
        </authorList>
    </citation>
    <scope>NUCLEOTIDE SEQUENCE [LARGE SCALE GENOMIC DNA]</scope>
    <source>
        <strain evidence="3 4">70</strain>
    </source>
</reference>
<gene>
    <name evidence="3" type="ORF">B1400_0368</name>
</gene>
<dbReference type="Proteomes" id="UP000217986">
    <property type="component" value="Unassembled WGS sequence"/>
</dbReference>
<evidence type="ECO:0000313" key="3">
    <source>
        <dbReference type="EMBL" id="PAU69833.1"/>
    </source>
</evidence>
<keyword evidence="2" id="KW-0812">Transmembrane</keyword>
<evidence type="ECO:0008006" key="5">
    <source>
        <dbReference type="Google" id="ProtNLM"/>
    </source>
</evidence>
<accession>A0A2A2ELC7</accession>
<keyword evidence="4" id="KW-1185">Reference proteome</keyword>
<feature type="compositionally biased region" description="Basic and acidic residues" evidence="1">
    <location>
        <begin position="74"/>
        <end position="86"/>
    </location>
</feature>
<organism evidence="3 4">
    <name type="scientific">Bifidobacterium italicum</name>
    <dbReference type="NCBI Taxonomy" id="1960968"/>
    <lineage>
        <taxon>Bacteria</taxon>
        <taxon>Bacillati</taxon>
        <taxon>Actinomycetota</taxon>
        <taxon>Actinomycetes</taxon>
        <taxon>Bifidobacteriales</taxon>
        <taxon>Bifidobacteriaceae</taxon>
        <taxon>Bifidobacterium</taxon>
    </lineage>
</organism>
<dbReference type="RefSeq" id="WP_133064583.1">
    <property type="nucleotide sequence ID" value="NZ_MVOG01000005.1"/>
</dbReference>
<comment type="caution">
    <text evidence="3">The sequence shown here is derived from an EMBL/GenBank/DDBJ whole genome shotgun (WGS) entry which is preliminary data.</text>
</comment>
<dbReference type="EMBL" id="MVOG01000005">
    <property type="protein sequence ID" value="PAU69833.1"/>
    <property type="molecule type" value="Genomic_DNA"/>
</dbReference>
<proteinExistence type="predicted"/>
<feature type="transmembrane region" description="Helical" evidence="2">
    <location>
        <begin position="6"/>
        <end position="26"/>
    </location>
</feature>
<evidence type="ECO:0000256" key="2">
    <source>
        <dbReference type="SAM" id="Phobius"/>
    </source>
</evidence>
<feature type="transmembrane region" description="Helical" evidence="2">
    <location>
        <begin position="38"/>
        <end position="57"/>
    </location>
</feature>
<keyword evidence="2" id="KW-1133">Transmembrane helix</keyword>
<sequence>MHRNYLIKIAVISVPVLVIAVPLSMWTLGVANPFNCRVLLNAATITAIAGISQWIAWRIMEPDNGSDLSVQPESPHHREQNDGSES</sequence>
<keyword evidence="2" id="KW-0472">Membrane</keyword>